<keyword evidence="11" id="KW-1185">Reference proteome</keyword>
<dbReference type="Pfam" id="PF07690">
    <property type="entry name" value="MFS_1"/>
    <property type="match status" value="1"/>
</dbReference>
<reference evidence="11" key="1">
    <citation type="journal article" date="2019" name="Int. J. Syst. Evol. Microbiol.">
        <title>The Global Catalogue of Microorganisms (GCM) 10K type strain sequencing project: providing services to taxonomists for standard genome sequencing and annotation.</title>
        <authorList>
            <consortium name="The Broad Institute Genomics Platform"/>
            <consortium name="The Broad Institute Genome Sequencing Center for Infectious Disease"/>
            <person name="Wu L."/>
            <person name="Ma J."/>
        </authorList>
    </citation>
    <scope>NUCLEOTIDE SEQUENCE [LARGE SCALE GENOMIC DNA]</scope>
    <source>
        <strain evidence="11">CCUG 54356</strain>
    </source>
</reference>
<dbReference type="EMBL" id="JBHTLR010000010">
    <property type="protein sequence ID" value="MFD1217184.1"/>
    <property type="molecule type" value="Genomic_DNA"/>
</dbReference>
<evidence type="ECO:0000256" key="6">
    <source>
        <dbReference type="ARBA" id="ARBA00022989"/>
    </source>
</evidence>
<dbReference type="PROSITE" id="PS50850">
    <property type="entry name" value="MFS"/>
    <property type="match status" value="1"/>
</dbReference>
<keyword evidence="3" id="KW-0813">Transport</keyword>
<dbReference type="Gene3D" id="1.20.1720.10">
    <property type="entry name" value="Multidrug resistance protein D"/>
    <property type="match status" value="1"/>
</dbReference>
<keyword evidence="5 8" id="KW-0812">Transmembrane</keyword>
<organism evidence="10 11">
    <name type="scientific">Microbulbifer celer</name>
    <dbReference type="NCBI Taxonomy" id="435905"/>
    <lineage>
        <taxon>Bacteria</taxon>
        <taxon>Pseudomonadati</taxon>
        <taxon>Pseudomonadota</taxon>
        <taxon>Gammaproteobacteria</taxon>
        <taxon>Cellvibrionales</taxon>
        <taxon>Microbulbiferaceae</taxon>
        <taxon>Microbulbifer</taxon>
    </lineage>
</organism>
<dbReference type="PANTHER" id="PTHR42718:SF9">
    <property type="entry name" value="MAJOR FACILITATOR SUPERFAMILY MULTIDRUG TRANSPORTER MFSC"/>
    <property type="match status" value="1"/>
</dbReference>
<proteinExistence type="inferred from homology"/>
<feature type="transmembrane region" description="Helical" evidence="8">
    <location>
        <begin position="70"/>
        <end position="89"/>
    </location>
</feature>
<dbReference type="InterPro" id="IPR036259">
    <property type="entry name" value="MFS_trans_sf"/>
</dbReference>
<evidence type="ECO:0000256" key="3">
    <source>
        <dbReference type="ARBA" id="ARBA00022448"/>
    </source>
</evidence>
<dbReference type="CDD" id="cd17503">
    <property type="entry name" value="MFS_LmrB_MDR_like"/>
    <property type="match status" value="1"/>
</dbReference>
<feature type="transmembrane region" description="Helical" evidence="8">
    <location>
        <begin position="160"/>
        <end position="181"/>
    </location>
</feature>
<feature type="transmembrane region" description="Helical" evidence="8">
    <location>
        <begin position="288"/>
        <end position="309"/>
    </location>
</feature>
<feature type="transmembrane region" description="Helical" evidence="8">
    <location>
        <begin position="321"/>
        <end position="342"/>
    </location>
</feature>
<feature type="transmembrane region" description="Helical" evidence="8">
    <location>
        <begin position="126"/>
        <end position="148"/>
    </location>
</feature>
<dbReference type="PRINTS" id="PR01036">
    <property type="entry name" value="TCRTETB"/>
</dbReference>
<feature type="domain" description="Major facilitator superfamily (MFS) profile" evidence="9">
    <location>
        <begin position="35"/>
        <end position="515"/>
    </location>
</feature>
<feature type="transmembrane region" description="Helical" evidence="8">
    <location>
        <begin position="250"/>
        <end position="267"/>
    </location>
</feature>
<comment type="similarity">
    <text evidence="2">Belongs to the major facilitator superfamily. EmrB family.</text>
</comment>
<sequence length="517" mass="56405">MSAGEVNSGSGTGSTPAALPELAQRQKASGGELMITVSIMLATIMQVLDTTIANVALPHMQGSLSASSDQITWVLTSYIVAAAIMTPPVGYLTQRFGRRQIFLWSVGGFTLASMLCGQASSLNEMILWRLLQGVFGASLVPLSQATLLDTYPKEKHASAMSIWGVGVMIGPILGPTLGGWLTEYYSWRWVFYINVPFGILSMLGIYFCVPESETRKQRFDILGFAMLALAVGALQMLLDRGEQVEWFEALEIQFYAIAAALGLYLFVLHSRTTEKPFISPGLFRDKNYVSGLVFIFVVGIILLATMALLPPFLQQWKGYPVVTTGLILMPRGIGTMISMMLVSKLMKHFDARLLILAGMGLISFSLWEMSGFNLQVSQHDLIVTGIVQGLGLGLVFVPISTLAYVTLEPQYRGEATALFSLSRNLGSSIGVSIVMAALTRNLWINQQQLGERVQLPVGMLNGLPSADTIGALPVAVMDEVARQAAEIAYVNDFHMLMWINILAMPLVFLLSNPDRKT</sequence>
<keyword evidence="6 8" id="KW-1133">Transmembrane helix</keyword>
<evidence type="ECO:0000313" key="10">
    <source>
        <dbReference type="EMBL" id="MFD1217184.1"/>
    </source>
</evidence>
<accession>A0ABW3U9H3</accession>
<keyword evidence="7 8" id="KW-0472">Membrane</keyword>
<feature type="transmembrane region" description="Helical" evidence="8">
    <location>
        <begin position="381"/>
        <end position="405"/>
    </location>
</feature>
<evidence type="ECO:0000256" key="8">
    <source>
        <dbReference type="SAM" id="Phobius"/>
    </source>
</evidence>
<dbReference type="InterPro" id="IPR004638">
    <property type="entry name" value="EmrB-like"/>
</dbReference>
<feature type="transmembrane region" description="Helical" evidence="8">
    <location>
        <begin position="101"/>
        <end position="120"/>
    </location>
</feature>
<evidence type="ECO:0000256" key="2">
    <source>
        <dbReference type="ARBA" id="ARBA00008537"/>
    </source>
</evidence>
<gene>
    <name evidence="10" type="ORF">ACFQ2X_11285</name>
</gene>
<feature type="transmembrane region" description="Helical" evidence="8">
    <location>
        <begin position="187"/>
        <end position="209"/>
    </location>
</feature>
<keyword evidence="4" id="KW-1003">Cell membrane</keyword>
<feature type="transmembrane region" description="Helical" evidence="8">
    <location>
        <begin position="493"/>
        <end position="511"/>
    </location>
</feature>
<feature type="transmembrane region" description="Helical" evidence="8">
    <location>
        <begin position="33"/>
        <end position="58"/>
    </location>
</feature>
<dbReference type="PANTHER" id="PTHR42718">
    <property type="entry name" value="MAJOR FACILITATOR SUPERFAMILY MULTIDRUG TRANSPORTER MFSC"/>
    <property type="match status" value="1"/>
</dbReference>
<comment type="caution">
    <text evidence="10">The sequence shown here is derived from an EMBL/GenBank/DDBJ whole genome shotgun (WGS) entry which is preliminary data.</text>
</comment>
<evidence type="ECO:0000313" key="11">
    <source>
        <dbReference type="Proteomes" id="UP001597264"/>
    </source>
</evidence>
<dbReference type="InterPro" id="IPR011701">
    <property type="entry name" value="MFS"/>
</dbReference>
<evidence type="ECO:0000256" key="1">
    <source>
        <dbReference type="ARBA" id="ARBA00004651"/>
    </source>
</evidence>
<dbReference type="Proteomes" id="UP001597264">
    <property type="component" value="Unassembled WGS sequence"/>
</dbReference>
<protein>
    <submittedName>
        <fullName evidence="10">MDR family MFS transporter</fullName>
    </submittedName>
</protein>
<name>A0ABW3U9H3_9GAMM</name>
<evidence type="ECO:0000259" key="9">
    <source>
        <dbReference type="PROSITE" id="PS50850"/>
    </source>
</evidence>
<evidence type="ECO:0000256" key="4">
    <source>
        <dbReference type="ARBA" id="ARBA00022475"/>
    </source>
</evidence>
<evidence type="ECO:0000256" key="7">
    <source>
        <dbReference type="ARBA" id="ARBA00023136"/>
    </source>
</evidence>
<comment type="subcellular location">
    <subcellularLocation>
        <location evidence="1">Cell membrane</location>
        <topology evidence="1">Multi-pass membrane protein</topology>
    </subcellularLocation>
</comment>
<dbReference type="RefSeq" id="WP_230435764.1">
    <property type="nucleotide sequence ID" value="NZ_CP087715.1"/>
</dbReference>
<evidence type="ECO:0000256" key="5">
    <source>
        <dbReference type="ARBA" id="ARBA00022692"/>
    </source>
</evidence>
<feature type="transmembrane region" description="Helical" evidence="8">
    <location>
        <begin position="221"/>
        <end position="238"/>
    </location>
</feature>
<feature type="transmembrane region" description="Helical" evidence="8">
    <location>
        <begin position="349"/>
        <end position="369"/>
    </location>
</feature>
<dbReference type="InterPro" id="IPR020846">
    <property type="entry name" value="MFS_dom"/>
</dbReference>
<dbReference type="NCBIfam" id="TIGR00711">
    <property type="entry name" value="efflux_EmrB"/>
    <property type="match status" value="1"/>
</dbReference>
<dbReference type="Gene3D" id="1.20.1250.20">
    <property type="entry name" value="MFS general substrate transporter like domains"/>
    <property type="match status" value="1"/>
</dbReference>
<dbReference type="SUPFAM" id="SSF103473">
    <property type="entry name" value="MFS general substrate transporter"/>
    <property type="match status" value="1"/>
</dbReference>